<dbReference type="Ensembl" id="ENSCSAVT00000003709.1">
    <property type="protein sequence ID" value="ENSCSAVP00000003654.1"/>
    <property type="gene ID" value="ENSCSAVG00000002164.1"/>
</dbReference>
<feature type="compositionally biased region" description="Polar residues" evidence="1">
    <location>
        <begin position="83"/>
        <end position="101"/>
    </location>
</feature>
<organism evidence="2 3">
    <name type="scientific">Ciona savignyi</name>
    <name type="common">Pacific transparent sea squirt</name>
    <dbReference type="NCBI Taxonomy" id="51511"/>
    <lineage>
        <taxon>Eukaryota</taxon>
        <taxon>Metazoa</taxon>
        <taxon>Chordata</taxon>
        <taxon>Tunicata</taxon>
        <taxon>Ascidiacea</taxon>
        <taxon>Phlebobranchia</taxon>
        <taxon>Cionidae</taxon>
        <taxon>Ciona</taxon>
    </lineage>
</organism>
<feature type="region of interest" description="Disordered" evidence="1">
    <location>
        <begin position="1"/>
        <end position="155"/>
    </location>
</feature>
<dbReference type="AlphaFoldDB" id="H2YEA6"/>
<dbReference type="HOGENOM" id="CLU_1694883_0_0_1"/>
<protein>
    <submittedName>
        <fullName evidence="2">Uncharacterized protein</fullName>
    </submittedName>
</protein>
<reference evidence="2" key="2">
    <citation type="submission" date="2025-08" db="UniProtKB">
        <authorList>
            <consortium name="Ensembl"/>
        </authorList>
    </citation>
    <scope>IDENTIFICATION</scope>
</reference>
<name>H2YEA6_CIOSA</name>
<proteinExistence type="predicted"/>
<evidence type="ECO:0000313" key="3">
    <source>
        <dbReference type="Proteomes" id="UP000007875"/>
    </source>
</evidence>
<evidence type="ECO:0000256" key="1">
    <source>
        <dbReference type="SAM" id="MobiDB-lite"/>
    </source>
</evidence>
<keyword evidence="3" id="KW-1185">Reference proteome</keyword>
<accession>H2YEA6</accession>
<dbReference type="InParanoid" id="H2YEA6"/>
<dbReference type="Proteomes" id="UP000007875">
    <property type="component" value="Unassembled WGS sequence"/>
</dbReference>
<reference evidence="2" key="3">
    <citation type="submission" date="2025-09" db="UniProtKB">
        <authorList>
            <consortium name="Ensembl"/>
        </authorList>
    </citation>
    <scope>IDENTIFICATION</scope>
</reference>
<sequence length="155" mass="16568">MNRAPSGGASVAANTPKVRTPSMRQAPRTPKETPSHTPAHTPGYPYTPNAPYVTPSGSYRGQRSPAASMLPPKSVPVAKWGTPNMTPKRTPKSSGRSQPPTNADWGSKAEEWVKQQRGTKSPHMTPSTPKGPRTPAGSYAGTPQSRTPRGQRTPY</sequence>
<reference evidence="3" key="1">
    <citation type="submission" date="2003-08" db="EMBL/GenBank/DDBJ databases">
        <authorList>
            <person name="Birren B."/>
            <person name="Nusbaum C."/>
            <person name="Abebe A."/>
            <person name="Abouelleil A."/>
            <person name="Adekoya E."/>
            <person name="Ait-zahra M."/>
            <person name="Allen N."/>
            <person name="Allen T."/>
            <person name="An P."/>
            <person name="Anderson M."/>
            <person name="Anderson S."/>
            <person name="Arachchi H."/>
            <person name="Armbruster J."/>
            <person name="Bachantsang P."/>
            <person name="Baldwin J."/>
            <person name="Barry A."/>
            <person name="Bayul T."/>
            <person name="Blitshsteyn B."/>
            <person name="Bloom T."/>
            <person name="Blye J."/>
            <person name="Boguslavskiy L."/>
            <person name="Borowsky M."/>
            <person name="Boukhgalter B."/>
            <person name="Brunache A."/>
            <person name="Butler J."/>
            <person name="Calixte N."/>
            <person name="Calvo S."/>
            <person name="Camarata J."/>
            <person name="Campo K."/>
            <person name="Chang J."/>
            <person name="Cheshatsang Y."/>
            <person name="Citroen M."/>
            <person name="Collymore A."/>
            <person name="Considine T."/>
            <person name="Cook A."/>
            <person name="Cooke P."/>
            <person name="Corum B."/>
            <person name="Cuomo C."/>
            <person name="David R."/>
            <person name="Dawoe T."/>
            <person name="Degray S."/>
            <person name="Dodge S."/>
            <person name="Dooley K."/>
            <person name="Dorje P."/>
            <person name="Dorjee K."/>
            <person name="Dorris L."/>
            <person name="Duffey N."/>
            <person name="Dupes A."/>
            <person name="Elkins T."/>
            <person name="Engels R."/>
            <person name="Erickson J."/>
            <person name="Farina A."/>
            <person name="Faro S."/>
            <person name="Ferreira P."/>
            <person name="Fischer H."/>
            <person name="Fitzgerald M."/>
            <person name="Foley K."/>
            <person name="Gage D."/>
            <person name="Galagan J."/>
            <person name="Gearin G."/>
            <person name="Gnerre S."/>
            <person name="Gnirke A."/>
            <person name="Goyette A."/>
            <person name="Graham J."/>
            <person name="Grandbois E."/>
            <person name="Gyaltsen K."/>
            <person name="Hafez N."/>
            <person name="Hagopian D."/>
            <person name="Hagos B."/>
            <person name="Hall J."/>
            <person name="Hatcher B."/>
            <person name="Heller A."/>
            <person name="Higgins H."/>
            <person name="Honan T."/>
            <person name="Horn A."/>
            <person name="Houde N."/>
            <person name="Hughes L."/>
            <person name="Hulme W."/>
            <person name="Husby E."/>
            <person name="Iliev I."/>
            <person name="Jaffe D."/>
            <person name="Jones C."/>
            <person name="Kamal M."/>
            <person name="Kamat A."/>
            <person name="Kamvysselis M."/>
            <person name="Karlsson E."/>
            <person name="Kells C."/>
            <person name="Kieu A."/>
            <person name="Kisner P."/>
            <person name="Kodira C."/>
            <person name="Kulbokas E."/>
            <person name="Labutti K."/>
            <person name="Lama D."/>
            <person name="Landers T."/>
            <person name="Leger J."/>
            <person name="Levine S."/>
            <person name="Lewis D."/>
            <person name="Lewis T."/>
            <person name="Lindblad-toh K."/>
            <person name="Liu X."/>
            <person name="Lokyitsang T."/>
            <person name="Lokyitsang Y."/>
            <person name="Lucien O."/>
            <person name="Lui A."/>
            <person name="Ma L.J."/>
            <person name="Mabbitt R."/>
            <person name="Macdonald J."/>
            <person name="Maclean C."/>
            <person name="Major J."/>
            <person name="Manning J."/>
            <person name="Marabella R."/>
            <person name="Maru K."/>
            <person name="Matthews C."/>
            <person name="Mauceli E."/>
            <person name="Mccarthy M."/>
            <person name="Mcdonough S."/>
            <person name="Mcghee T."/>
            <person name="Meldrim J."/>
            <person name="Meneus L."/>
            <person name="Mesirov J."/>
            <person name="Mihalev A."/>
            <person name="Mihova T."/>
            <person name="Mikkelsen T."/>
            <person name="Mlenga V."/>
            <person name="Moru K."/>
            <person name="Mozes J."/>
            <person name="Mulrain L."/>
            <person name="Munson G."/>
            <person name="Naylor J."/>
            <person name="Newes C."/>
            <person name="Nguyen C."/>
            <person name="Nguyen N."/>
            <person name="Nguyen T."/>
            <person name="Nicol R."/>
            <person name="Nielsen C."/>
            <person name="Nizzari M."/>
            <person name="Norbu C."/>
            <person name="Norbu N."/>
            <person name="O'donnell P."/>
            <person name="Okoawo O."/>
            <person name="O'leary S."/>
            <person name="Omotosho B."/>
            <person name="O'neill K."/>
            <person name="Osman S."/>
            <person name="Parker S."/>
            <person name="Perrin D."/>
            <person name="Phunkhang P."/>
            <person name="Piqani B."/>
            <person name="Purcell S."/>
            <person name="Rachupka T."/>
            <person name="Ramasamy U."/>
            <person name="Rameau R."/>
            <person name="Ray V."/>
            <person name="Raymond C."/>
            <person name="Retta R."/>
            <person name="Richardson S."/>
            <person name="Rise C."/>
            <person name="Rodriguez J."/>
            <person name="Rogers J."/>
            <person name="Rogov P."/>
            <person name="Rutman M."/>
            <person name="Schupbach R."/>
            <person name="Seaman C."/>
            <person name="Settipalli S."/>
            <person name="Sharpe T."/>
            <person name="Sheridan J."/>
            <person name="Sherpa N."/>
            <person name="Shi J."/>
            <person name="Smirnov S."/>
            <person name="Smith C."/>
            <person name="Sougnez C."/>
            <person name="Spencer B."/>
            <person name="Stalker J."/>
            <person name="Stange-thomann N."/>
            <person name="Stavropoulos S."/>
            <person name="Stetson K."/>
            <person name="Stone C."/>
            <person name="Stone S."/>
            <person name="Stubbs M."/>
            <person name="Talamas J."/>
            <person name="Tchuinga P."/>
            <person name="Tenzing P."/>
            <person name="Tesfaye S."/>
            <person name="Theodore J."/>
            <person name="Thoulutsang Y."/>
            <person name="Topham K."/>
            <person name="Towey S."/>
            <person name="Tsamla T."/>
            <person name="Tsomo N."/>
            <person name="Vallee D."/>
            <person name="Vassiliev H."/>
            <person name="Venkataraman V."/>
            <person name="Vinson J."/>
            <person name="Vo A."/>
            <person name="Wade C."/>
            <person name="Wang S."/>
            <person name="Wangchuk T."/>
            <person name="Wangdi T."/>
            <person name="Whittaker C."/>
            <person name="Wilkinson J."/>
            <person name="Wu Y."/>
            <person name="Wyman D."/>
            <person name="Yadav S."/>
            <person name="Yang S."/>
            <person name="Yang X."/>
            <person name="Yeager S."/>
            <person name="Yee E."/>
            <person name="Young G."/>
            <person name="Zainoun J."/>
            <person name="Zembeck L."/>
            <person name="Zimmer A."/>
            <person name="Zody M."/>
            <person name="Lander E."/>
        </authorList>
    </citation>
    <scope>NUCLEOTIDE SEQUENCE [LARGE SCALE GENOMIC DNA]</scope>
</reference>
<evidence type="ECO:0000313" key="2">
    <source>
        <dbReference type="Ensembl" id="ENSCSAVP00000003654.1"/>
    </source>
</evidence>
<dbReference type="GeneTree" id="ENSGT01120000277824"/>
<feature type="compositionally biased region" description="Polar residues" evidence="1">
    <location>
        <begin position="141"/>
        <end position="155"/>
    </location>
</feature>
<dbReference type="OMA" id="YTPNAPY"/>
<feature type="compositionally biased region" description="Polar residues" evidence="1">
    <location>
        <begin position="116"/>
        <end position="128"/>
    </location>
</feature>